<protein>
    <submittedName>
        <fullName evidence="1">Uncharacterized protein</fullName>
    </submittedName>
</protein>
<dbReference type="Proteomes" id="UP000821845">
    <property type="component" value="Chromosome 9"/>
</dbReference>
<evidence type="ECO:0000313" key="1">
    <source>
        <dbReference type="EMBL" id="KAH6922520.1"/>
    </source>
</evidence>
<accession>A0ACB7RK31</accession>
<gene>
    <name evidence="1" type="ORF">HPB50_015262</name>
</gene>
<keyword evidence="2" id="KW-1185">Reference proteome</keyword>
<evidence type="ECO:0000313" key="2">
    <source>
        <dbReference type="Proteomes" id="UP000821845"/>
    </source>
</evidence>
<proteinExistence type="predicted"/>
<sequence>MYCSKLRAADDARGLCSTGEALDRAVVLPEARYTHAEKRGTRLPFDEAPIRRLSDFFGQAGGSHAVAVDPQPCCRHPLVEHHNVVVATARANRSLQPRFSAVDSAPRFFFFRGAVPSFSAWIIRPCELVSTPHHAKSSARKRVPVERGPSTPSTRRPPPIYILTQRALLTATRVRRLLATLTGSVVRLR</sequence>
<organism evidence="1 2">
    <name type="scientific">Hyalomma asiaticum</name>
    <name type="common">Tick</name>
    <dbReference type="NCBI Taxonomy" id="266040"/>
    <lineage>
        <taxon>Eukaryota</taxon>
        <taxon>Metazoa</taxon>
        <taxon>Ecdysozoa</taxon>
        <taxon>Arthropoda</taxon>
        <taxon>Chelicerata</taxon>
        <taxon>Arachnida</taxon>
        <taxon>Acari</taxon>
        <taxon>Parasitiformes</taxon>
        <taxon>Ixodida</taxon>
        <taxon>Ixodoidea</taxon>
        <taxon>Ixodidae</taxon>
        <taxon>Hyalomminae</taxon>
        <taxon>Hyalomma</taxon>
    </lineage>
</organism>
<dbReference type="EMBL" id="CM023489">
    <property type="protein sequence ID" value="KAH6922520.1"/>
    <property type="molecule type" value="Genomic_DNA"/>
</dbReference>
<name>A0ACB7RK31_HYAAI</name>
<comment type="caution">
    <text evidence="1">The sequence shown here is derived from an EMBL/GenBank/DDBJ whole genome shotgun (WGS) entry which is preliminary data.</text>
</comment>
<reference evidence="1" key="1">
    <citation type="submission" date="2020-05" db="EMBL/GenBank/DDBJ databases">
        <title>Large-scale comparative analyses of tick genomes elucidate their genetic diversity and vector capacities.</title>
        <authorList>
            <person name="Jia N."/>
            <person name="Wang J."/>
            <person name="Shi W."/>
            <person name="Du L."/>
            <person name="Sun Y."/>
            <person name="Zhan W."/>
            <person name="Jiang J."/>
            <person name="Wang Q."/>
            <person name="Zhang B."/>
            <person name="Ji P."/>
            <person name="Sakyi L.B."/>
            <person name="Cui X."/>
            <person name="Yuan T."/>
            <person name="Jiang B."/>
            <person name="Yang W."/>
            <person name="Lam T.T.-Y."/>
            <person name="Chang Q."/>
            <person name="Ding S."/>
            <person name="Wang X."/>
            <person name="Zhu J."/>
            <person name="Ruan X."/>
            <person name="Zhao L."/>
            <person name="Wei J."/>
            <person name="Que T."/>
            <person name="Du C."/>
            <person name="Cheng J."/>
            <person name="Dai P."/>
            <person name="Han X."/>
            <person name="Huang E."/>
            <person name="Gao Y."/>
            <person name="Liu J."/>
            <person name="Shao H."/>
            <person name="Ye R."/>
            <person name="Li L."/>
            <person name="Wei W."/>
            <person name="Wang X."/>
            <person name="Wang C."/>
            <person name="Yang T."/>
            <person name="Huo Q."/>
            <person name="Li W."/>
            <person name="Guo W."/>
            <person name="Chen H."/>
            <person name="Zhou L."/>
            <person name="Ni X."/>
            <person name="Tian J."/>
            <person name="Zhou Y."/>
            <person name="Sheng Y."/>
            <person name="Liu T."/>
            <person name="Pan Y."/>
            <person name="Xia L."/>
            <person name="Li J."/>
            <person name="Zhao F."/>
            <person name="Cao W."/>
        </authorList>
    </citation>
    <scope>NUCLEOTIDE SEQUENCE</scope>
    <source>
        <strain evidence="1">Hyas-2018</strain>
    </source>
</reference>